<dbReference type="Gene3D" id="2.20.70.110">
    <property type="match status" value="1"/>
</dbReference>
<keyword evidence="4" id="KW-0012">Acyltransferase</keyword>
<protein>
    <submittedName>
        <fullName evidence="5">O-antigen biosynthesis protein WlbB</fullName>
    </submittedName>
</protein>
<name>A0ABP8QHZ4_9BACT</name>
<evidence type="ECO:0000256" key="2">
    <source>
        <dbReference type="ARBA" id="ARBA00022679"/>
    </source>
</evidence>
<dbReference type="Proteomes" id="UP001501243">
    <property type="component" value="Unassembled WGS sequence"/>
</dbReference>
<dbReference type="Pfam" id="PF14602">
    <property type="entry name" value="Hexapep_2"/>
    <property type="match status" value="1"/>
</dbReference>
<dbReference type="InterPro" id="IPR011004">
    <property type="entry name" value="Trimer_LpxA-like_sf"/>
</dbReference>
<dbReference type="CDD" id="cd03358">
    <property type="entry name" value="LbH_WxcM_N_like"/>
    <property type="match status" value="1"/>
</dbReference>
<reference evidence="6" key="1">
    <citation type="journal article" date="2019" name="Int. J. Syst. Evol. Microbiol.">
        <title>The Global Catalogue of Microorganisms (GCM) 10K type strain sequencing project: providing services to taxonomists for standard genome sequencing and annotation.</title>
        <authorList>
            <consortium name="The Broad Institute Genomics Platform"/>
            <consortium name="The Broad Institute Genome Sequencing Center for Infectious Disease"/>
            <person name="Wu L."/>
            <person name="Ma J."/>
        </authorList>
    </citation>
    <scope>NUCLEOTIDE SEQUENCE [LARGE SCALE GENOMIC DNA]</scope>
    <source>
        <strain evidence="6">JCM 17841</strain>
    </source>
</reference>
<dbReference type="Pfam" id="PF00132">
    <property type="entry name" value="Hexapep"/>
    <property type="match status" value="1"/>
</dbReference>
<dbReference type="InterPro" id="IPR050179">
    <property type="entry name" value="Trans_hexapeptide_repeat"/>
</dbReference>
<dbReference type="PROSITE" id="PS00101">
    <property type="entry name" value="HEXAPEP_TRANSFERASES"/>
    <property type="match status" value="2"/>
</dbReference>
<dbReference type="EMBL" id="BAABGQ010000006">
    <property type="protein sequence ID" value="GAA4502942.1"/>
    <property type="molecule type" value="Genomic_DNA"/>
</dbReference>
<comment type="similarity">
    <text evidence="1">Belongs to the transferase hexapeptide repeat family.</text>
</comment>
<dbReference type="Gene3D" id="2.160.10.10">
    <property type="entry name" value="Hexapeptide repeat proteins"/>
    <property type="match status" value="1"/>
</dbReference>
<proteinExistence type="inferred from homology"/>
<evidence type="ECO:0000256" key="3">
    <source>
        <dbReference type="ARBA" id="ARBA00022737"/>
    </source>
</evidence>
<dbReference type="PANTHER" id="PTHR43300:SF4">
    <property type="entry name" value="ACYL-[ACYL-CARRIER-PROTEIN]--UDP-N-ACETYLGLUCOSAMINE O-ACYLTRANSFERASE"/>
    <property type="match status" value="1"/>
</dbReference>
<evidence type="ECO:0000313" key="6">
    <source>
        <dbReference type="Proteomes" id="UP001501243"/>
    </source>
</evidence>
<keyword evidence="3" id="KW-0677">Repeat</keyword>
<accession>A0ABP8QHZ4</accession>
<evidence type="ECO:0000256" key="4">
    <source>
        <dbReference type="ARBA" id="ARBA00023315"/>
    </source>
</evidence>
<dbReference type="InterPro" id="IPR018357">
    <property type="entry name" value="Hexapep_transf_CS"/>
</dbReference>
<dbReference type="InterPro" id="IPR001451">
    <property type="entry name" value="Hexapep"/>
</dbReference>
<keyword evidence="2" id="KW-0808">Transferase</keyword>
<keyword evidence="6" id="KW-1185">Reference proteome</keyword>
<comment type="caution">
    <text evidence="5">The sequence shown here is derived from an EMBL/GenBank/DDBJ whole genome shotgun (WGS) entry which is preliminary data.</text>
</comment>
<evidence type="ECO:0000256" key="1">
    <source>
        <dbReference type="ARBA" id="ARBA00007274"/>
    </source>
</evidence>
<organism evidence="5 6">
    <name type="scientific">Hymenobacter ginsengisoli</name>
    <dbReference type="NCBI Taxonomy" id="1051626"/>
    <lineage>
        <taxon>Bacteria</taxon>
        <taxon>Pseudomonadati</taxon>
        <taxon>Bacteroidota</taxon>
        <taxon>Cytophagia</taxon>
        <taxon>Cytophagales</taxon>
        <taxon>Hymenobacteraceae</taxon>
        <taxon>Hymenobacter</taxon>
    </lineage>
</organism>
<gene>
    <name evidence="5" type="primary">wlbB</name>
    <name evidence="5" type="ORF">GCM10023172_27020</name>
</gene>
<evidence type="ECO:0000313" key="5">
    <source>
        <dbReference type="EMBL" id="GAA4502942.1"/>
    </source>
</evidence>
<sequence length="225" mass="23524">MRAQLPFPDLVADPAADFYAHPTAVLDAGCRVGAGSRIWHFCHLAAGAVLGENCSLGQNVFVADGVTLGRNVKVQNNVSLYEGVVCEDDVFVGPSVVFTNVKNPRAAVSRRGASYYQPTYLEQGVSIGANATLVCGVRLGRYAFVGAGSVVTRNVPAFALVYGTPARQHGWLSAHGGKLTFDAAGQASCPETGEAYQLSLDKQSVSVMSESCVTTPSGAVSIHNS</sequence>
<dbReference type="SUPFAM" id="SSF51161">
    <property type="entry name" value="Trimeric LpxA-like enzymes"/>
    <property type="match status" value="1"/>
</dbReference>
<dbReference type="PANTHER" id="PTHR43300">
    <property type="entry name" value="ACETYLTRANSFERASE"/>
    <property type="match status" value="1"/>
</dbReference>